<organism evidence="1 2">
    <name type="scientific">Dactylosporangium sucinum</name>
    <dbReference type="NCBI Taxonomy" id="1424081"/>
    <lineage>
        <taxon>Bacteria</taxon>
        <taxon>Bacillati</taxon>
        <taxon>Actinomycetota</taxon>
        <taxon>Actinomycetes</taxon>
        <taxon>Micromonosporales</taxon>
        <taxon>Micromonosporaceae</taxon>
        <taxon>Dactylosporangium</taxon>
    </lineage>
</organism>
<evidence type="ECO:0000313" key="2">
    <source>
        <dbReference type="Proteomes" id="UP000642070"/>
    </source>
</evidence>
<reference evidence="1" key="2">
    <citation type="submission" date="2020-09" db="EMBL/GenBank/DDBJ databases">
        <authorList>
            <person name="Sun Q."/>
            <person name="Ohkuma M."/>
        </authorList>
    </citation>
    <scope>NUCLEOTIDE SEQUENCE</scope>
    <source>
        <strain evidence="1">JCM 19831</strain>
    </source>
</reference>
<evidence type="ECO:0000313" key="1">
    <source>
        <dbReference type="EMBL" id="GGM43065.1"/>
    </source>
</evidence>
<comment type="caution">
    <text evidence="1">The sequence shown here is derived from an EMBL/GenBank/DDBJ whole genome shotgun (WGS) entry which is preliminary data.</text>
</comment>
<reference evidence="1" key="1">
    <citation type="journal article" date="2014" name="Int. J. Syst. Evol. Microbiol.">
        <title>Complete genome sequence of Corynebacterium casei LMG S-19264T (=DSM 44701T), isolated from a smear-ripened cheese.</title>
        <authorList>
            <consortium name="US DOE Joint Genome Institute (JGI-PGF)"/>
            <person name="Walter F."/>
            <person name="Albersmeier A."/>
            <person name="Kalinowski J."/>
            <person name="Ruckert C."/>
        </authorList>
    </citation>
    <scope>NUCLEOTIDE SEQUENCE</scope>
    <source>
        <strain evidence="1">JCM 19831</strain>
    </source>
</reference>
<dbReference type="Proteomes" id="UP000642070">
    <property type="component" value="Unassembled WGS sequence"/>
</dbReference>
<proteinExistence type="predicted"/>
<protein>
    <recommendedName>
        <fullName evidence="3">Luciferase-like monooxygenase</fullName>
    </recommendedName>
</protein>
<dbReference type="AlphaFoldDB" id="A0A917WXR4"/>
<evidence type="ECO:0008006" key="3">
    <source>
        <dbReference type="Google" id="ProtNLM"/>
    </source>
</evidence>
<sequence>MIPSGPAPRSAPADPAPARLTCPRRSLAGVAAFEDFAGRYERLGFTDIVFHDPRSDDPVFTDAPAVVDAIAARFARR</sequence>
<dbReference type="EMBL" id="BMPI01000025">
    <property type="protein sequence ID" value="GGM43065.1"/>
    <property type="molecule type" value="Genomic_DNA"/>
</dbReference>
<name>A0A917WXR4_9ACTN</name>
<gene>
    <name evidence="1" type="ORF">GCM10007977_050760</name>
</gene>
<accession>A0A917WXR4</accession>
<keyword evidence="2" id="KW-1185">Reference proteome</keyword>